<evidence type="ECO:0000313" key="1">
    <source>
        <dbReference type="EMBL" id="EKE28338.1"/>
    </source>
</evidence>
<accession>K2FZC5</accession>
<comment type="caution">
    <text evidence="1">The sequence shown here is derived from an EMBL/GenBank/DDBJ whole genome shotgun (WGS) entry which is preliminary data.</text>
</comment>
<protein>
    <submittedName>
        <fullName evidence="1">Uncharacterized protein</fullName>
    </submittedName>
</protein>
<sequence>MNTNRQGENCRIAGTREEWGWTTISANGWSEYVRPESFERQEKDWDNEKWNRALKSTKERINETLEQK</sequence>
<proteinExistence type="predicted"/>
<name>K2FZC5_9BACT</name>
<reference evidence="1" key="1">
    <citation type="journal article" date="2012" name="Science">
        <title>Fermentation, hydrogen, and sulfur metabolism in multiple uncultivated bacterial phyla.</title>
        <authorList>
            <person name="Wrighton K.C."/>
            <person name="Thomas B.C."/>
            <person name="Sharon I."/>
            <person name="Miller C.S."/>
            <person name="Castelle C.J."/>
            <person name="VerBerkmoes N.C."/>
            <person name="Wilkins M.J."/>
            <person name="Hettich R.L."/>
            <person name="Lipton M.S."/>
            <person name="Williams K.H."/>
            <person name="Long P.E."/>
            <person name="Banfield J.F."/>
        </authorList>
    </citation>
    <scope>NUCLEOTIDE SEQUENCE [LARGE SCALE GENOMIC DNA]</scope>
</reference>
<gene>
    <name evidence="1" type="ORF">ACD_3C00074G0004</name>
</gene>
<dbReference type="AlphaFoldDB" id="K2FZC5"/>
<dbReference type="EMBL" id="AMFJ01000348">
    <property type="protein sequence ID" value="EKE28338.1"/>
    <property type="molecule type" value="Genomic_DNA"/>
</dbReference>
<organism evidence="1">
    <name type="scientific">uncultured bacterium</name>
    <name type="common">gcode 4</name>
    <dbReference type="NCBI Taxonomy" id="1234023"/>
    <lineage>
        <taxon>Bacteria</taxon>
        <taxon>environmental samples</taxon>
    </lineage>
</organism>